<keyword evidence="1" id="KW-0812">Transmembrane</keyword>
<dbReference type="InterPro" id="IPR045584">
    <property type="entry name" value="Pilin-like"/>
</dbReference>
<organism evidence="2 3">
    <name type="scientific">Geomesophilobacter sediminis</name>
    <dbReference type="NCBI Taxonomy" id="2798584"/>
    <lineage>
        <taxon>Bacteria</taxon>
        <taxon>Pseudomonadati</taxon>
        <taxon>Thermodesulfobacteriota</taxon>
        <taxon>Desulfuromonadia</taxon>
        <taxon>Geobacterales</taxon>
        <taxon>Geobacteraceae</taxon>
        <taxon>Geomesophilobacter</taxon>
    </lineage>
</organism>
<dbReference type="NCBIfam" id="TIGR02532">
    <property type="entry name" value="IV_pilin_GFxxxE"/>
    <property type="match status" value="1"/>
</dbReference>
<protein>
    <submittedName>
        <fullName evidence="2">Prepilin-type N-terminal cleavage/methylation domain-containing protein</fullName>
    </submittedName>
</protein>
<sequence length="159" mass="17104">MQRNGFTLVELVMVVAVAAILFSLATMQFRRMNTKALIEQQVRIMTGDLTQARTQALFKKKDVAVKITANALAVYSSAVVTPTPVLNRTLRYSVSTGGTTDPLIFTTRGIIDGITNASICIEPSTNEGAIDSILLSTTRIHTGKRNAGTSCDSANIVIQ</sequence>
<dbReference type="EMBL" id="JAEMHM010000024">
    <property type="protein sequence ID" value="MBJ6727437.1"/>
    <property type="molecule type" value="Genomic_DNA"/>
</dbReference>
<evidence type="ECO:0000313" key="3">
    <source>
        <dbReference type="Proteomes" id="UP000636888"/>
    </source>
</evidence>
<keyword evidence="1" id="KW-1133">Transmembrane helix</keyword>
<dbReference type="Gene3D" id="3.30.700.10">
    <property type="entry name" value="Glycoprotein, Type 4 Pilin"/>
    <property type="match status" value="1"/>
</dbReference>
<dbReference type="Pfam" id="PF07963">
    <property type="entry name" value="N_methyl"/>
    <property type="match status" value="1"/>
</dbReference>
<comment type="caution">
    <text evidence="2">The sequence shown here is derived from an EMBL/GenBank/DDBJ whole genome shotgun (WGS) entry which is preliminary data.</text>
</comment>
<evidence type="ECO:0000256" key="1">
    <source>
        <dbReference type="SAM" id="Phobius"/>
    </source>
</evidence>
<dbReference type="SUPFAM" id="SSF54523">
    <property type="entry name" value="Pili subunits"/>
    <property type="match status" value="1"/>
</dbReference>
<dbReference type="InterPro" id="IPR012902">
    <property type="entry name" value="N_methyl_site"/>
</dbReference>
<evidence type="ECO:0000313" key="2">
    <source>
        <dbReference type="EMBL" id="MBJ6727437.1"/>
    </source>
</evidence>
<keyword evidence="3" id="KW-1185">Reference proteome</keyword>
<name>A0A8J7M2H7_9BACT</name>
<dbReference type="Proteomes" id="UP000636888">
    <property type="component" value="Unassembled WGS sequence"/>
</dbReference>
<feature type="transmembrane region" description="Helical" evidence="1">
    <location>
        <begin position="6"/>
        <end position="25"/>
    </location>
</feature>
<proteinExistence type="predicted"/>
<dbReference type="AlphaFoldDB" id="A0A8J7M2H7"/>
<reference evidence="2" key="1">
    <citation type="submission" date="2020-12" db="EMBL/GenBank/DDBJ databases">
        <title>Geomonas sp. Red875, isolated from river sediment.</title>
        <authorList>
            <person name="Xu Z."/>
            <person name="Zhang Z."/>
            <person name="Masuda Y."/>
            <person name="Itoh H."/>
            <person name="Senoo K."/>
        </authorList>
    </citation>
    <scope>NUCLEOTIDE SEQUENCE</scope>
    <source>
        <strain evidence="2">Red875</strain>
    </source>
</reference>
<keyword evidence="1" id="KW-0472">Membrane</keyword>
<dbReference type="RefSeq" id="WP_199386579.1">
    <property type="nucleotide sequence ID" value="NZ_JAEMHM010000024.1"/>
</dbReference>
<accession>A0A8J7M2H7</accession>
<gene>
    <name evidence="2" type="ORF">JFN93_22210</name>
</gene>